<dbReference type="PROSITE" id="PS50181">
    <property type="entry name" value="FBOX"/>
    <property type="match status" value="1"/>
</dbReference>
<proteinExistence type="predicted"/>
<dbReference type="PRINTS" id="PR00320">
    <property type="entry name" value="GPROTEINBRPT"/>
</dbReference>
<accession>A0A1E3HCF8</accession>
<keyword evidence="1 3" id="KW-0853">WD repeat</keyword>
<dbReference type="InterPro" id="IPR020472">
    <property type="entry name" value="WD40_PAC1"/>
</dbReference>
<evidence type="ECO:0000259" key="5">
    <source>
        <dbReference type="PROSITE" id="PS50181"/>
    </source>
</evidence>
<dbReference type="CDD" id="cd00200">
    <property type="entry name" value="WD40"/>
    <property type="match status" value="1"/>
</dbReference>
<dbReference type="AlphaFoldDB" id="A0A1E3HCF8"/>
<dbReference type="STRING" id="1295533.A0A1E3HCF8"/>
<feature type="domain" description="F-box" evidence="5">
    <location>
        <begin position="150"/>
        <end position="197"/>
    </location>
</feature>
<dbReference type="PANTHER" id="PTHR19848:SF8">
    <property type="entry name" value="F-BOX AND WD REPEAT DOMAIN CONTAINING 7"/>
    <property type="match status" value="1"/>
</dbReference>
<dbReference type="Gene3D" id="2.130.10.10">
    <property type="entry name" value="YVTN repeat-like/Quinoprotein amine dehydrogenase"/>
    <property type="match status" value="2"/>
</dbReference>
<sequence length="588" mass="63696">MSTLAPKDDPDPSPSSPPSAIPARLKSKQNQQPTNSPNTAASNRRRLGGLFTELGISVSPARARAVSESPAGTPSRKTTNAGSELVSSVASSITSFADRMAALSMVASGGKAKTISSPVKEGTMEGQLSDEGCFVDACSVTSLEADTREHSDLEVLSDDLLLEIFLHLDTADNLHVVSQVSKRFYNLSRAPILWMRICDSAGYRDDLRAEVGERALGVWEPPEAGEASTTETEDSSIPIHYPTFYHTMSSLPQHIRSLKPTHHPVLTTIPGHTDSIYALQMLGQWLFTGSRDRSIRLWRLPAPSLAKTSQGAELAASVEDAHGGSVLSLVFECDLQGRGLLVTSSSDETASIWSIFLPQRSSDGEATIEKIQALPHPAAVLDATLTPSHVVTACKDRHLRVFSRTTLEQVWELKEHRGPINCVTVHGTNGKLEGDNHEEVISASGDGSWIIWDVKIGKQVRRGAGDGRGLACVAWERDYIVTGDNECLIKLYDAATCDLIRVFQGHTNLVRAVALRPREGLVVSGSYDHSVMIWDMHTGLLIKRPSLPHTSLVLDIHMSANRLASAGHDNSVMVLTWGGDLLYTDLLV</sequence>
<gene>
    <name evidence="6" type="ORF">L202_07504</name>
</gene>
<protein>
    <recommendedName>
        <fullName evidence="5">F-box domain-containing protein</fullName>
    </recommendedName>
</protein>
<dbReference type="Pfam" id="PF12937">
    <property type="entry name" value="F-box-like"/>
    <property type="match status" value="1"/>
</dbReference>
<feature type="region of interest" description="Disordered" evidence="4">
    <location>
        <begin position="1"/>
        <end position="45"/>
    </location>
</feature>
<feature type="region of interest" description="Disordered" evidence="4">
    <location>
        <begin position="60"/>
        <end position="84"/>
    </location>
</feature>
<dbReference type="Gene3D" id="1.20.1280.50">
    <property type="match status" value="1"/>
</dbReference>
<dbReference type="SUPFAM" id="SSF81383">
    <property type="entry name" value="F-box domain"/>
    <property type="match status" value="1"/>
</dbReference>
<feature type="compositionally biased region" description="Polar residues" evidence="4">
    <location>
        <begin position="28"/>
        <end position="42"/>
    </location>
</feature>
<dbReference type="SUPFAM" id="SSF50978">
    <property type="entry name" value="WD40 repeat-like"/>
    <property type="match status" value="1"/>
</dbReference>
<feature type="repeat" description="WD" evidence="3">
    <location>
        <begin position="503"/>
        <end position="544"/>
    </location>
</feature>
<dbReference type="SMART" id="SM00256">
    <property type="entry name" value="FBOX"/>
    <property type="match status" value="1"/>
</dbReference>
<dbReference type="InterPro" id="IPR015943">
    <property type="entry name" value="WD40/YVTN_repeat-like_dom_sf"/>
</dbReference>
<dbReference type="PROSITE" id="PS00678">
    <property type="entry name" value="WD_REPEATS_1"/>
    <property type="match status" value="1"/>
</dbReference>
<dbReference type="InterPro" id="IPR036322">
    <property type="entry name" value="WD40_repeat_dom_sf"/>
</dbReference>
<dbReference type="OrthoDB" id="19711at2759"/>
<dbReference type="PROSITE" id="PS50294">
    <property type="entry name" value="WD_REPEATS_REGION"/>
    <property type="match status" value="2"/>
</dbReference>
<feature type="compositionally biased region" description="Polar residues" evidence="4">
    <location>
        <begin position="70"/>
        <end position="84"/>
    </location>
</feature>
<evidence type="ECO:0000256" key="3">
    <source>
        <dbReference type="PROSITE-ProRule" id="PRU00221"/>
    </source>
</evidence>
<evidence type="ECO:0000313" key="7">
    <source>
        <dbReference type="Proteomes" id="UP000094065"/>
    </source>
</evidence>
<dbReference type="Pfam" id="PF00400">
    <property type="entry name" value="WD40"/>
    <property type="match status" value="3"/>
</dbReference>
<organism evidence="6 7">
    <name type="scientific">Cryptococcus amylolentus CBS 6039</name>
    <dbReference type="NCBI Taxonomy" id="1295533"/>
    <lineage>
        <taxon>Eukaryota</taxon>
        <taxon>Fungi</taxon>
        <taxon>Dikarya</taxon>
        <taxon>Basidiomycota</taxon>
        <taxon>Agaricomycotina</taxon>
        <taxon>Tremellomycetes</taxon>
        <taxon>Tremellales</taxon>
        <taxon>Cryptococcaceae</taxon>
        <taxon>Cryptococcus</taxon>
    </lineage>
</organism>
<name>A0A1E3HCF8_9TREE</name>
<dbReference type="RefSeq" id="XP_018989889.1">
    <property type="nucleotide sequence ID" value="XM_019142246.1"/>
</dbReference>
<keyword evidence="2" id="KW-0677">Repeat</keyword>
<keyword evidence="7" id="KW-1185">Reference proteome</keyword>
<dbReference type="SMART" id="SM00320">
    <property type="entry name" value="WD40"/>
    <property type="match status" value="7"/>
</dbReference>
<feature type="compositionally biased region" description="Basic and acidic residues" evidence="4">
    <location>
        <begin position="1"/>
        <end position="10"/>
    </location>
</feature>
<evidence type="ECO:0000256" key="1">
    <source>
        <dbReference type="ARBA" id="ARBA00022574"/>
    </source>
</evidence>
<dbReference type="InterPro" id="IPR001810">
    <property type="entry name" value="F-box_dom"/>
</dbReference>
<dbReference type="GeneID" id="30158813"/>
<dbReference type="InterPro" id="IPR019775">
    <property type="entry name" value="WD40_repeat_CS"/>
</dbReference>
<evidence type="ECO:0000256" key="2">
    <source>
        <dbReference type="ARBA" id="ARBA00022737"/>
    </source>
</evidence>
<dbReference type="InterPro" id="IPR001680">
    <property type="entry name" value="WD40_rpt"/>
</dbReference>
<evidence type="ECO:0000256" key="4">
    <source>
        <dbReference type="SAM" id="MobiDB-lite"/>
    </source>
</evidence>
<dbReference type="PANTHER" id="PTHR19848">
    <property type="entry name" value="WD40 REPEAT PROTEIN"/>
    <property type="match status" value="1"/>
</dbReference>
<dbReference type="EMBL" id="AWGJ01000012">
    <property type="protein sequence ID" value="ODN74027.1"/>
    <property type="molecule type" value="Genomic_DNA"/>
</dbReference>
<feature type="repeat" description="WD" evidence="3">
    <location>
        <begin position="269"/>
        <end position="308"/>
    </location>
</feature>
<dbReference type="Proteomes" id="UP000094065">
    <property type="component" value="Unassembled WGS sequence"/>
</dbReference>
<reference evidence="6 7" key="1">
    <citation type="submission" date="2016-06" db="EMBL/GenBank/DDBJ databases">
        <title>Evolution of pathogenesis and genome organization in the Tremellales.</title>
        <authorList>
            <person name="Cuomo C."/>
            <person name="Litvintseva A."/>
            <person name="Heitman J."/>
            <person name="Chen Y."/>
            <person name="Sun S."/>
            <person name="Springer D."/>
            <person name="Dromer F."/>
            <person name="Young S."/>
            <person name="Zeng Q."/>
            <person name="Chapman S."/>
            <person name="Gujja S."/>
            <person name="Saif S."/>
            <person name="Birren B."/>
        </authorList>
    </citation>
    <scope>NUCLEOTIDE SEQUENCE [LARGE SCALE GENOMIC DNA]</scope>
    <source>
        <strain evidence="6 7">CBS 6039</strain>
    </source>
</reference>
<dbReference type="InterPro" id="IPR036047">
    <property type="entry name" value="F-box-like_dom_sf"/>
</dbReference>
<dbReference type="PROSITE" id="PS50082">
    <property type="entry name" value="WD_REPEATS_2"/>
    <property type="match status" value="2"/>
</dbReference>
<comment type="caution">
    <text evidence="6">The sequence shown here is derived from an EMBL/GenBank/DDBJ whole genome shotgun (WGS) entry which is preliminary data.</text>
</comment>
<evidence type="ECO:0000313" key="6">
    <source>
        <dbReference type="EMBL" id="ODN74027.1"/>
    </source>
</evidence>